<accession>A0A7W5XKZ8</accession>
<sequence>MNHQDSSAPAALERRALVRALREKGPEAETLCEGWKTRDLAVHIVARDSRPDTIFGQGLPVVGDKAARAYQQLEQLGFEALLQRIKTGPPQWSPARLRAVDNVMNTVEFYVHTEDVLRADPGADQRPRRSVADSVRTTLWNQASRTLFIPAARKARRRLTFLSPGVGAVTHGRTGDPMLILEGAPEELVLWAFGRQEAAEVTMREP</sequence>
<evidence type="ECO:0000313" key="1">
    <source>
        <dbReference type="EMBL" id="MBB3667550.1"/>
    </source>
</evidence>
<evidence type="ECO:0000313" key="2">
    <source>
        <dbReference type="Proteomes" id="UP000547528"/>
    </source>
</evidence>
<dbReference type="EMBL" id="JACIBT010000002">
    <property type="protein sequence ID" value="MBB3667550.1"/>
    <property type="molecule type" value="Genomic_DNA"/>
</dbReference>
<dbReference type="SUPFAM" id="SSF109854">
    <property type="entry name" value="DinB/YfiT-like putative metalloenzymes"/>
    <property type="match status" value="1"/>
</dbReference>
<organism evidence="1 2">
    <name type="scientific">Garicola koreensis</name>
    <dbReference type="NCBI Taxonomy" id="1262554"/>
    <lineage>
        <taxon>Bacteria</taxon>
        <taxon>Bacillati</taxon>
        <taxon>Actinomycetota</taxon>
        <taxon>Actinomycetes</taxon>
        <taxon>Micrococcales</taxon>
        <taxon>Micrococcaceae</taxon>
        <taxon>Garicola</taxon>
    </lineage>
</organism>
<dbReference type="RefSeq" id="WP_183357969.1">
    <property type="nucleotide sequence ID" value="NZ_BAABKR010000001.1"/>
</dbReference>
<dbReference type="NCBIfam" id="TIGR03083">
    <property type="entry name" value="maleylpyruvate isomerase family mycothiol-dependent enzyme"/>
    <property type="match status" value="1"/>
</dbReference>
<dbReference type="InterPro" id="IPR017519">
    <property type="entry name" value="CHP03085"/>
</dbReference>
<dbReference type="InterPro" id="IPR017517">
    <property type="entry name" value="Maleyloyr_isom"/>
</dbReference>
<protein>
    <submittedName>
        <fullName evidence="1">Uncharacterized protein (TIGR03085 family)</fullName>
    </submittedName>
</protein>
<dbReference type="Proteomes" id="UP000547528">
    <property type="component" value="Unassembled WGS sequence"/>
</dbReference>
<keyword evidence="2" id="KW-1185">Reference proteome</keyword>
<dbReference type="NCBIfam" id="TIGR03085">
    <property type="entry name" value="TIGR03085 family metal-binding protein"/>
    <property type="match status" value="1"/>
</dbReference>
<proteinExistence type="predicted"/>
<dbReference type="AlphaFoldDB" id="A0A7W5XKZ8"/>
<dbReference type="InterPro" id="IPR034660">
    <property type="entry name" value="DinB/YfiT-like"/>
</dbReference>
<comment type="caution">
    <text evidence="1">The sequence shown here is derived from an EMBL/GenBank/DDBJ whole genome shotgun (WGS) entry which is preliminary data.</text>
</comment>
<name>A0A7W5XKZ8_9MICC</name>
<gene>
    <name evidence="1" type="ORF">FHX47_001169</name>
</gene>
<reference evidence="1 2" key="1">
    <citation type="submission" date="2020-08" db="EMBL/GenBank/DDBJ databases">
        <title>Sequencing the genomes of 1000 actinobacteria strains.</title>
        <authorList>
            <person name="Klenk H.-P."/>
        </authorList>
    </citation>
    <scope>NUCLEOTIDE SEQUENCE [LARGE SCALE GENOMIC DNA]</scope>
    <source>
        <strain evidence="1 2">DSM 28238</strain>
    </source>
</reference>